<evidence type="ECO:0000313" key="3">
    <source>
        <dbReference type="EMBL" id="SUT88807.1"/>
    </source>
</evidence>
<accession>A0A380TNI9</accession>
<dbReference type="AlphaFoldDB" id="A0A380TNI9"/>
<evidence type="ECO:0000259" key="2">
    <source>
        <dbReference type="Pfam" id="PF10400"/>
    </source>
</evidence>
<keyword evidence="4" id="KW-1185">Reference proteome</keyword>
<dbReference type="Gene3D" id="1.10.10.10">
    <property type="entry name" value="Winged helix-like DNA-binding domain superfamily/Winged helix DNA-binding domain"/>
    <property type="match status" value="1"/>
</dbReference>
<dbReference type="SUPFAM" id="SSF46785">
    <property type="entry name" value="Winged helix' DNA-binding domain"/>
    <property type="match status" value="1"/>
</dbReference>
<dbReference type="OrthoDB" id="3186544at2"/>
<dbReference type="InterPro" id="IPR005149">
    <property type="entry name" value="Tscrpt_reg_PadR_N"/>
</dbReference>
<dbReference type="PANTHER" id="PTHR43252">
    <property type="entry name" value="TRANSCRIPTIONAL REGULATOR YQJI"/>
    <property type="match status" value="1"/>
</dbReference>
<sequence>MAKKSTLKYILLGLIKRKPRSGYDLDQAFKKEVGEFWQTQHSQIYPELSKMESQGLIRYEVEITGVKLEKKIYSLTELGQKTLRQWIHQPSDDLPINRDEFILKIFFLSQYDDPDLKYIIKEQLQLHTERLEYLTGRMTLLFPNEEYQHDIGHFLVLDRAISHETEYVSWLNKVLAQIA</sequence>
<name>A0A380TNI9_9PAST</name>
<dbReference type="Pfam" id="PF10400">
    <property type="entry name" value="Vir_act_alpha_C"/>
    <property type="match status" value="1"/>
</dbReference>
<organism evidence="3 4">
    <name type="scientific">[Actinobacillus] rossii</name>
    <dbReference type="NCBI Taxonomy" id="123820"/>
    <lineage>
        <taxon>Bacteria</taxon>
        <taxon>Pseudomonadati</taxon>
        <taxon>Pseudomonadota</taxon>
        <taxon>Gammaproteobacteria</taxon>
        <taxon>Pasteurellales</taxon>
        <taxon>Pasteurellaceae</taxon>
    </lineage>
</organism>
<dbReference type="InterPro" id="IPR018309">
    <property type="entry name" value="Tscrpt_reg_PadR_C"/>
</dbReference>
<dbReference type="InterPro" id="IPR036390">
    <property type="entry name" value="WH_DNA-bd_sf"/>
</dbReference>
<dbReference type="PANTHER" id="PTHR43252:SF6">
    <property type="entry name" value="NEGATIVE TRANSCRIPTION REGULATOR PADR"/>
    <property type="match status" value="1"/>
</dbReference>
<gene>
    <name evidence="3" type="ORF">NCTC10801_00643</name>
</gene>
<feature type="domain" description="Transcription regulator PadR C-terminal" evidence="2">
    <location>
        <begin position="98"/>
        <end position="178"/>
    </location>
</feature>
<dbReference type="InterPro" id="IPR036388">
    <property type="entry name" value="WH-like_DNA-bd_sf"/>
</dbReference>
<proteinExistence type="predicted"/>
<dbReference type="Gene3D" id="6.10.140.190">
    <property type="match status" value="1"/>
</dbReference>
<evidence type="ECO:0000313" key="4">
    <source>
        <dbReference type="Proteomes" id="UP000254649"/>
    </source>
</evidence>
<dbReference type="EMBL" id="UFRQ01000003">
    <property type="protein sequence ID" value="SUT88807.1"/>
    <property type="molecule type" value="Genomic_DNA"/>
</dbReference>
<evidence type="ECO:0000259" key="1">
    <source>
        <dbReference type="Pfam" id="PF03551"/>
    </source>
</evidence>
<protein>
    <submittedName>
        <fullName evidence="3">Transcriptional regulator, Acidobacterial, PadR-family</fullName>
    </submittedName>
</protein>
<dbReference type="Pfam" id="PF03551">
    <property type="entry name" value="PadR"/>
    <property type="match status" value="1"/>
</dbReference>
<feature type="domain" description="Transcription regulator PadR N-terminal" evidence="1">
    <location>
        <begin position="11"/>
        <end position="84"/>
    </location>
</feature>
<dbReference type="Proteomes" id="UP000254649">
    <property type="component" value="Unassembled WGS sequence"/>
</dbReference>
<reference evidence="3 4" key="1">
    <citation type="submission" date="2018-06" db="EMBL/GenBank/DDBJ databases">
        <authorList>
            <consortium name="Pathogen Informatics"/>
            <person name="Doyle S."/>
        </authorList>
    </citation>
    <scope>NUCLEOTIDE SEQUENCE [LARGE SCALE GENOMIC DNA]</scope>
    <source>
        <strain evidence="3 4">NCTC10801</strain>
    </source>
</reference>